<comment type="caution">
    <text evidence="3">The sequence shown here is derived from an EMBL/GenBank/DDBJ whole genome shotgun (WGS) entry which is preliminary data.</text>
</comment>
<keyword evidence="1" id="KW-0812">Transmembrane</keyword>
<accession>A0A1D1URN1</accession>
<sequence>MVLILLMTSVLYLSQRLRFRLSRQVFPPRSLPLDTFMGVLSGDFQDHLIRIKGNLPSGALVTTMSIICGLVIVSYFNAILPYRLAVEALTKAPFSTVKDFLQSDFTIYSYFSVKESFLVCVNFAGQAKC</sequence>
<feature type="chain" id="PRO_5008897545" description="Amino acid permease/ SLC12A domain-containing protein" evidence="2">
    <location>
        <begin position="17"/>
        <end position="129"/>
    </location>
</feature>
<reference evidence="3 4" key="1">
    <citation type="journal article" date="2016" name="Nat. Commun.">
        <title>Extremotolerant tardigrade genome and improved radiotolerance of human cultured cells by tardigrade-unique protein.</title>
        <authorList>
            <person name="Hashimoto T."/>
            <person name="Horikawa D.D."/>
            <person name="Saito Y."/>
            <person name="Kuwahara H."/>
            <person name="Kozuka-Hata H."/>
            <person name="Shin-I T."/>
            <person name="Minakuchi Y."/>
            <person name="Ohishi K."/>
            <person name="Motoyama A."/>
            <person name="Aizu T."/>
            <person name="Enomoto A."/>
            <person name="Kondo K."/>
            <person name="Tanaka S."/>
            <person name="Hara Y."/>
            <person name="Koshikawa S."/>
            <person name="Sagara H."/>
            <person name="Miura T."/>
            <person name="Yokobori S."/>
            <person name="Miyagawa K."/>
            <person name="Suzuki Y."/>
            <person name="Kubo T."/>
            <person name="Oyama M."/>
            <person name="Kohara Y."/>
            <person name="Fujiyama A."/>
            <person name="Arakawa K."/>
            <person name="Katayama T."/>
            <person name="Toyoda A."/>
            <person name="Kunieda T."/>
        </authorList>
    </citation>
    <scope>NUCLEOTIDE SEQUENCE [LARGE SCALE GENOMIC DNA]</scope>
    <source>
        <strain evidence="3 4">YOKOZUNA-1</strain>
    </source>
</reference>
<dbReference type="Proteomes" id="UP000186922">
    <property type="component" value="Unassembled WGS sequence"/>
</dbReference>
<evidence type="ECO:0000313" key="4">
    <source>
        <dbReference type="Proteomes" id="UP000186922"/>
    </source>
</evidence>
<keyword evidence="1" id="KW-1133">Transmembrane helix</keyword>
<dbReference type="AlphaFoldDB" id="A0A1D1URN1"/>
<dbReference type="EMBL" id="BDGG01000002">
    <property type="protein sequence ID" value="GAU91190.1"/>
    <property type="molecule type" value="Genomic_DNA"/>
</dbReference>
<name>A0A1D1URN1_RAMVA</name>
<keyword evidence="2" id="KW-0732">Signal</keyword>
<evidence type="ECO:0000256" key="1">
    <source>
        <dbReference type="SAM" id="Phobius"/>
    </source>
</evidence>
<feature type="signal peptide" evidence="2">
    <location>
        <begin position="1"/>
        <end position="16"/>
    </location>
</feature>
<gene>
    <name evidence="3" type="primary">RvY_03497</name>
    <name evidence="3" type="synonym">RvY_03497.2</name>
    <name evidence="3" type="ORF">RvY_03497-2</name>
</gene>
<evidence type="ECO:0000313" key="3">
    <source>
        <dbReference type="EMBL" id="GAU91190.1"/>
    </source>
</evidence>
<organism evidence="3 4">
    <name type="scientific">Ramazzottius varieornatus</name>
    <name type="common">Water bear</name>
    <name type="synonym">Tardigrade</name>
    <dbReference type="NCBI Taxonomy" id="947166"/>
    <lineage>
        <taxon>Eukaryota</taxon>
        <taxon>Metazoa</taxon>
        <taxon>Ecdysozoa</taxon>
        <taxon>Tardigrada</taxon>
        <taxon>Eutardigrada</taxon>
        <taxon>Parachela</taxon>
        <taxon>Hypsibioidea</taxon>
        <taxon>Ramazzottiidae</taxon>
        <taxon>Ramazzottius</taxon>
    </lineage>
</organism>
<protein>
    <recommendedName>
        <fullName evidence="5">Amino acid permease/ SLC12A domain-containing protein</fullName>
    </recommendedName>
</protein>
<feature type="transmembrane region" description="Helical" evidence="1">
    <location>
        <begin position="58"/>
        <end position="80"/>
    </location>
</feature>
<evidence type="ECO:0008006" key="5">
    <source>
        <dbReference type="Google" id="ProtNLM"/>
    </source>
</evidence>
<keyword evidence="4" id="KW-1185">Reference proteome</keyword>
<proteinExistence type="predicted"/>
<keyword evidence="1" id="KW-0472">Membrane</keyword>
<evidence type="ECO:0000256" key="2">
    <source>
        <dbReference type="SAM" id="SignalP"/>
    </source>
</evidence>